<dbReference type="EMBL" id="JACFYX010000008">
    <property type="protein sequence ID" value="MBG0835492.1"/>
    <property type="molecule type" value="Genomic_DNA"/>
</dbReference>
<keyword evidence="3" id="KW-1185">Reference proteome</keyword>
<name>A0A931D5F3_9PSED</name>
<evidence type="ECO:0000313" key="3">
    <source>
        <dbReference type="Proteomes" id="UP000596932"/>
    </source>
</evidence>
<feature type="transmembrane region" description="Helical" evidence="1">
    <location>
        <begin position="38"/>
        <end position="59"/>
    </location>
</feature>
<evidence type="ECO:0000313" key="2">
    <source>
        <dbReference type="EMBL" id="MBG0835492.1"/>
    </source>
</evidence>
<feature type="transmembrane region" description="Helical" evidence="1">
    <location>
        <begin position="65"/>
        <end position="91"/>
    </location>
</feature>
<keyword evidence="1" id="KW-1133">Transmembrane helix</keyword>
<keyword evidence="1" id="KW-0812">Transmembrane</keyword>
<keyword evidence="1" id="KW-0472">Membrane</keyword>
<comment type="caution">
    <text evidence="2">The sequence shown here is derived from an EMBL/GenBank/DDBJ whole genome shotgun (WGS) entry which is preliminary data.</text>
</comment>
<dbReference type="AlphaFoldDB" id="A0A931D5F3"/>
<protein>
    <submittedName>
        <fullName evidence="2">Uncharacterized protein</fullName>
    </submittedName>
</protein>
<reference evidence="2" key="1">
    <citation type="submission" date="2020-07" db="EMBL/GenBank/DDBJ databases">
        <title>Pseudomonas chaetoceroseae sp. nov., a new member of the Pseudomonas oleovorans group isolated from a culture of Chaetoceros calcitrans.</title>
        <authorList>
            <person name="Girard L."/>
            <person name="Lood C."/>
            <person name="De Mot R."/>
            <person name="Baudart J."/>
        </authorList>
    </citation>
    <scope>NUCLEOTIDE SEQUENCE</scope>
    <source>
        <strain evidence="2">536</strain>
    </source>
</reference>
<dbReference type="RefSeq" id="WP_196474964.1">
    <property type="nucleotide sequence ID" value="NZ_JACFYX020000007.1"/>
</dbReference>
<organism evidence="2 3">
    <name type="scientific">Pseudomonas chaetocerotis</name>
    <dbReference type="NCBI Taxonomy" id="2758695"/>
    <lineage>
        <taxon>Bacteria</taxon>
        <taxon>Pseudomonadati</taxon>
        <taxon>Pseudomonadota</taxon>
        <taxon>Gammaproteobacteria</taxon>
        <taxon>Pseudomonadales</taxon>
        <taxon>Pseudomonadaceae</taxon>
        <taxon>Pseudomonas</taxon>
    </lineage>
</organism>
<sequence>MTDADLRDDEFHKLTFYVQRNIRYHMRRSAFFTRWSRVSSFVGVFFGSAAAVTFFVAMVENSEKIAALLAAIVALVSAIELVVGVTQRAWLHNDLRRRFLDIEEKMQANPLMPMRSINELKACIRRIEADEPPTMEALELMVRNEVIVSMYEYEDRSIYYIPLPWWVKLTAHWIHWDVSKAEPEPIQKAQCA</sequence>
<evidence type="ECO:0000256" key="1">
    <source>
        <dbReference type="SAM" id="Phobius"/>
    </source>
</evidence>
<gene>
    <name evidence="2" type="ORF">H3221_10250</name>
</gene>
<proteinExistence type="predicted"/>
<dbReference type="Proteomes" id="UP000596932">
    <property type="component" value="Unassembled WGS sequence"/>
</dbReference>
<accession>A0A931D5F3</accession>